<reference evidence="2 3" key="1">
    <citation type="submission" date="2024-05" db="EMBL/GenBank/DDBJ databases">
        <title>Genome sequencing of Marine Estuary Bacteria, Shewanella vesiculosa and S. baltica, and Pseudomonas syringae.</title>
        <authorList>
            <person name="Gurung A."/>
            <person name="Maclea K.S."/>
        </authorList>
    </citation>
    <scope>NUCLEOTIDE SEQUENCE [LARGE SCALE GENOMIC DNA]</scope>
    <source>
        <strain evidence="2 3">1A</strain>
    </source>
</reference>
<dbReference type="InterPro" id="IPR036286">
    <property type="entry name" value="LexA/Signal_pep-like_sf"/>
</dbReference>
<evidence type="ECO:0000259" key="1">
    <source>
        <dbReference type="Pfam" id="PF00717"/>
    </source>
</evidence>
<gene>
    <name evidence="2" type="ORF">ABHN84_07390</name>
</gene>
<dbReference type="RefSeq" id="WP_347689901.1">
    <property type="nucleotide sequence ID" value="NZ_JBDPZN010000002.1"/>
</dbReference>
<protein>
    <submittedName>
        <fullName evidence="2">S24 family peptidase</fullName>
    </submittedName>
</protein>
<dbReference type="PANTHER" id="PTHR33516">
    <property type="entry name" value="LEXA REPRESSOR"/>
    <property type="match status" value="1"/>
</dbReference>
<organism evidence="2 3">
    <name type="scientific">Shewanella vesiculosa</name>
    <dbReference type="NCBI Taxonomy" id="518738"/>
    <lineage>
        <taxon>Bacteria</taxon>
        <taxon>Pseudomonadati</taxon>
        <taxon>Pseudomonadota</taxon>
        <taxon>Gammaproteobacteria</taxon>
        <taxon>Alteromonadales</taxon>
        <taxon>Shewanellaceae</taxon>
        <taxon>Shewanella</taxon>
    </lineage>
</organism>
<feature type="domain" description="Peptidase S24/S26A/S26B/S26C" evidence="1">
    <location>
        <begin position="14"/>
        <end position="119"/>
    </location>
</feature>
<dbReference type="Gene3D" id="2.10.109.10">
    <property type="entry name" value="Umud Fragment, subunit A"/>
    <property type="match status" value="1"/>
</dbReference>
<dbReference type="InterPro" id="IPR015927">
    <property type="entry name" value="Peptidase_S24_S26A/B/C"/>
</dbReference>
<dbReference type="Proteomes" id="UP001477278">
    <property type="component" value="Unassembled WGS sequence"/>
</dbReference>
<comment type="caution">
    <text evidence="2">The sequence shown here is derived from an EMBL/GenBank/DDBJ whole genome shotgun (WGS) entry which is preliminary data.</text>
</comment>
<sequence length="137" mass="15091">MRFIPIVASAGITGFESPAAEYLQLGLSLDEMLVQHPSSTFIGLAQGESMQGVGIFDGDLLIVDRHETAKSGDVIVANFNGEFVCKILDLQRRMLVSSHEQHLPVTICDYDDFSIEGVVLRSIRCHRQSPMFVSHQG</sequence>
<name>A0ABV0FMS5_9GAMM</name>
<dbReference type="InterPro" id="IPR050077">
    <property type="entry name" value="LexA_repressor"/>
</dbReference>
<dbReference type="EMBL" id="JBDPZN010000002">
    <property type="protein sequence ID" value="MEO3682118.1"/>
    <property type="molecule type" value="Genomic_DNA"/>
</dbReference>
<keyword evidence="3" id="KW-1185">Reference proteome</keyword>
<dbReference type="PANTHER" id="PTHR33516:SF2">
    <property type="entry name" value="LEXA REPRESSOR-RELATED"/>
    <property type="match status" value="1"/>
</dbReference>
<dbReference type="InterPro" id="IPR039418">
    <property type="entry name" value="LexA-like"/>
</dbReference>
<dbReference type="SUPFAM" id="SSF51306">
    <property type="entry name" value="LexA/Signal peptidase"/>
    <property type="match status" value="1"/>
</dbReference>
<evidence type="ECO:0000313" key="2">
    <source>
        <dbReference type="EMBL" id="MEO3682118.1"/>
    </source>
</evidence>
<accession>A0ABV0FMS5</accession>
<proteinExistence type="predicted"/>
<dbReference type="CDD" id="cd06529">
    <property type="entry name" value="S24_LexA-like"/>
    <property type="match status" value="1"/>
</dbReference>
<evidence type="ECO:0000313" key="3">
    <source>
        <dbReference type="Proteomes" id="UP001477278"/>
    </source>
</evidence>
<dbReference type="Pfam" id="PF00717">
    <property type="entry name" value="Peptidase_S24"/>
    <property type="match status" value="1"/>
</dbReference>